<evidence type="ECO:0000256" key="1">
    <source>
        <dbReference type="ARBA" id="ARBA00004123"/>
    </source>
</evidence>
<dbReference type="InterPro" id="IPR008906">
    <property type="entry name" value="HATC_C_dom"/>
</dbReference>
<keyword evidence="8" id="KW-1185">Reference proteome</keyword>
<dbReference type="PANTHER" id="PTHR46481">
    <property type="entry name" value="ZINC FINGER BED DOMAIN-CONTAINING PROTEIN 4"/>
    <property type="match status" value="1"/>
</dbReference>
<reference evidence="7 8" key="1">
    <citation type="submission" date="2019-12" db="EMBL/GenBank/DDBJ databases">
        <authorList>
            <person name="Floudas D."/>
            <person name="Bentzer J."/>
            <person name="Ahren D."/>
            <person name="Johansson T."/>
            <person name="Persson P."/>
            <person name="Tunlid A."/>
        </authorList>
    </citation>
    <scope>NUCLEOTIDE SEQUENCE [LARGE SCALE GENOMIC DNA]</scope>
    <source>
        <strain evidence="7 8">CBS 102.39</strain>
    </source>
</reference>
<evidence type="ECO:0000256" key="4">
    <source>
        <dbReference type="ARBA" id="ARBA00022833"/>
    </source>
</evidence>
<evidence type="ECO:0000256" key="5">
    <source>
        <dbReference type="ARBA" id="ARBA00023242"/>
    </source>
</evidence>
<dbReference type="GO" id="GO:0046983">
    <property type="term" value="F:protein dimerization activity"/>
    <property type="evidence" value="ECO:0007669"/>
    <property type="project" value="InterPro"/>
</dbReference>
<dbReference type="Proteomes" id="UP000521872">
    <property type="component" value="Unassembled WGS sequence"/>
</dbReference>
<dbReference type="Pfam" id="PF05699">
    <property type="entry name" value="Dimer_Tnp_hAT"/>
    <property type="match status" value="1"/>
</dbReference>
<dbReference type="SUPFAM" id="SSF53098">
    <property type="entry name" value="Ribonuclease H-like"/>
    <property type="match status" value="1"/>
</dbReference>
<dbReference type="AlphaFoldDB" id="A0A8H4QFZ9"/>
<evidence type="ECO:0000313" key="8">
    <source>
        <dbReference type="Proteomes" id="UP000521872"/>
    </source>
</evidence>
<comment type="caution">
    <text evidence="7">The sequence shown here is derived from an EMBL/GenBank/DDBJ whole genome shotgun (WGS) entry which is preliminary data.</text>
</comment>
<dbReference type="GO" id="GO:0005634">
    <property type="term" value="C:nucleus"/>
    <property type="evidence" value="ECO:0007669"/>
    <property type="project" value="UniProtKB-SubCell"/>
</dbReference>
<accession>A0A8H4QFZ9</accession>
<dbReference type="InterPro" id="IPR012337">
    <property type="entry name" value="RNaseH-like_sf"/>
</dbReference>
<feature type="domain" description="HAT C-terminal dimerisation" evidence="6">
    <location>
        <begin position="377"/>
        <end position="452"/>
    </location>
</feature>
<sequence length="475" mass="54270">MLQDYKEALNFGTDAWTSPNSKAYVAVTVHYEVDGVPQCLLLDIAEVARSHTGLNLAIAFAKILEDFGIKNKLELAGDIEREENEMERDNVSDEDVDDDEEGLVDFREEMTEAEIAELDATLRKIAYAVKDSTTILLPEWNVIIQRQGIASKAARQEPLSLRVMPCDVTTRWNSTYDMLVFALEYRQVIDEITGNRDMKLRKYEVQSDEWEIAEQLCAVLKIFKDATLFFSRSTPNLAKVIPAMDRIDRELATGAISSRYLPSIQAALVMGKKLLNKYYNMTDHSEVYRIAMVLHPQHKLEYFKNTGWQPDWIKAARQIVEDEFNRAYADLEVASNVPASTNTSSAKARQDSENIFDNLPECAPLSTTSAVKNELKAYLNTKIKDAPDPLKWWYEHRIEYPRLSRMALNYLSIPATSVDVERVFSKGRLVLSHIRNHLSVDSTRGLMCLSAWKAVKLPEVSKNEEVDKDWDFDTY</sequence>
<evidence type="ECO:0000256" key="2">
    <source>
        <dbReference type="ARBA" id="ARBA00022723"/>
    </source>
</evidence>
<evidence type="ECO:0000256" key="3">
    <source>
        <dbReference type="ARBA" id="ARBA00022771"/>
    </source>
</evidence>
<dbReference type="EMBL" id="JAACJL010000059">
    <property type="protein sequence ID" value="KAF4610203.1"/>
    <property type="molecule type" value="Genomic_DNA"/>
</dbReference>
<keyword evidence="3" id="KW-0863">Zinc-finger</keyword>
<evidence type="ECO:0000259" key="6">
    <source>
        <dbReference type="Pfam" id="PF05699"/>
    </source>
</evidence>
<comment type="subcellular location">
    <subcellularLocation>
        <location evidence="1">Nucleus</location>
    </subcellularLocation>
</comment>
<dbReference type="GO" id="GO:0008270">
    <property type="term" value="F:zinc ion binding"/>
    <property type="evidence" value="ECO:0007669"/>
    <property type="project" value="UniProtKB-KW"/>
</dbReference>
<keyword evidence="4" id="KW-0862">Zinc</keyword>
<evidence type="ECO:0000313" key="7">
    <source>
        <dbReference type="EMBL" id="KAF4610203.1"/>
    </source>
</evidence>
<organism evidence="7 8">
    <name type="scientific">Agrocybe pediades</name>
    <dbReference type="NCBI Taxonomy" id="84607"/>
    <lineage>
        <taxon>Eukaryota</taxon>
        <taxon>Fungi</taxon>
        <taxon>Dikarya</taxon>
        <taxon>Basidiomycota</taxon>
        <taxon>Agaricomycotina</taxon>
        <taxon>Agaricomycetes</taxon>
        <taxon>Agaricomycetidae</taxon>
        <taxon>Agaricales</taxon>
        <taxon>Agaricineae</taxon>
        <taxon>Strophariaceae</taxon>
        <taxon>Agrocybe</taxon>
    </lineage>
</organism>
<protein>
    <recommendedName>
        <fullName evidence="6">HAT C-terminal dimerisation domain-containing protein</fullName>
    </recommendedName>
</protein>
<dbReference type="InterPro" id="IPR052035">
    <property type="entry name" value="ZnF_BED_domain_contain"/>
</dbReference>
<name>A0A8H4QFZ9_9AGAR</name>
<proteinExistence type="predicted"/>
<dbReference type="PANTHER" id="PTHR46481:SF10">
    <property type="entry name" value="ZINC FINGER BED DOMAIN-CONTAINING PROTEIN 39"/>
    <property type="match status" value="1"/>
</dbReference>
<keyword evidence="5" id="KW-0539">Nucleus</keyword>
<keyword evidence="2" id="KW-0479">Metal-binding</keyword>
<gene>
    <name evidence="7" type="ORF">D9613_010607</name>
</gene>